<dbReference type="Proteomes" id="UP001147746">
    <property type="component" value="Unassembled WGS sequence"/>
</dbReference>
<dbReference type="EMBL" id="JAPZBO010000007">
    <property type="protein sequence ID" value="KAJ5311711.1"/>
    <property type="molecule type" value="Genomic_DNA"/>
</dbReference>
<reference evidence="1" key="2">
    <citation type="journal article" date="2023" name="IMA Fungus">
        <title>Comparative genomic study of the Penicillium genus elucidates a diverse pangenome and 15 lateral gene transfer events.</title>
        <authorList>
            <person name="Petersen C."/>
            <person name="Sorensen T."/>
            <person name="Nielsen M.R."/>
            <person name="Sondergaard T.E."/>
            <person name="Sorensen J.L."/>
            <person name="Fitzpatrick D.A."/>
            <person name="Frisvad J.C."/>
            <person name="Nielsen K.L."/>
        </authorList>
    </citation>
    <scope>NUCLEOTIDE SEQUENCE</scope>
    <source>
        <strain evidence="1">IBT 21472</strain>
    </source>
</reference>
<keyword evidence="2" id="KW-1185">Reference proteome</keyword>
<comment type="caution">
    <text evidence="1">The sequence shown here is derived from an EMBL/GenBank/DDBJ whole genome shotgun (WGS) entry which is preliminary data.</text>
</comment>
<protein>
    <submittedName>
        <fullName evidence="1">Uncharacterized protein</fullName>
    </submittedName>
</protein>
<evidence type="ECO:0000313" key="1">
    <source>
        <dbReference type="EMBL" id="KAJ5311711.1"/>
    </source>
</evidence>
<accession>A0A9W9LAK2</accession>
<gene>
    <name evidence="1" type="ORF">N7476_007571</name>
</gene>
<dbReference type="AlphaFoldDB" id="A0A9W9LAK2"/>
<sequence>MLIVIDEENFQTPLDTPHPKDCPRDCYAKLVEAWQEPDLPFQGWVRCSLRGIWGLWPNTQGGDYMRKSYAPIREYRTVY</sequence>
<reference evidence="1" key="1">
    <citation type="submission" date="2022-12" db="EMBL/GenBank/DDBJ databases">
        <authorList>
            <person name="Petersen C."/>
        </authorList>
    </citation>
    <scope>NUCLEOTIDE SEQUENCE</scope>
    <source>
        <strain evidence="1">IBT 21472</strain>
    </source>
</reference>
<organism evidence="1 2">
    <name type="scientific">Penicillium atrosanguineum</name>
    <dbReference type="NCBI Taxonomy" id="1132637"/>
    <lineage>
        <taxon>Eukaryota</taxon>
        <taxon>Fungi</taxon>
        <taxon>Dikarya</taxon>
        <taxon>Ascomycota</taxon>
        <taxon>Pezizomycotina</taxon>
        <taxon>Eurotiomycetes</taxon>
        <taxon>Eurotiomycetidae</taxon>
        <taxon>Eurotiales</taxon>
        <taxon>Aspergillaceae</taxon>
        <taxon>Penicillium</taxon>
    </lineage>
</organism>
<dbReference type="OrthoDB" id="6499973at2759"/>
<evidence type="ECO:0000313" key="2">
    <source>
        <dbReference type="Proteomes" id="UP001147746"/>
    </source>
</evidence>
<name>A0A9W9LAK2_9EURO</name>
<proteinExistence type="predicted"/>